<dbReference type="Gene3D" id="1.40.20.10">
    <property type="entry name" value="CHAD domain"/>
    <property type="match status" value="1"/>
</dbReference>
<evidence type="ECO:0000259" key="1">
    <source>
        <dbReference type="PROSITE" id="PS51708"/>
    </source>
</evidence>
<organism evidence="2">
    <name type="scientific">Kitasatospora camelliae</name>
    <dbReference type="NCBI Taxonomy" id="3156397"/>
    <lineage>
        <taxon>Bacteria</taxon>
        <taxon>Bacillati</taxon>
        <taxon>Actinomycetota</taxon>
        <taxon>Actinomycetes</taxon>
        <taxon>Kitasatosporales</taxon>
        <taxon>Streptomycetaceae</taxon>
        <taxon>Kitasatospora</taxon>
    </lineage>
</organism>
<dbReference type="SMART" id="SM00880">
    <property type="entry name" value="CHAD"/>
    <property type="match status" value="1"/>
</dbReference>
<dbReference type="InterPro" id="IPR007899">
    <property type="entry name" value="CHAD_dom"/>
</dbReference>
<dbReference type="EMBL" id="CP159872">
    <property type="protein sequence ID" value="XCM82719.1"/>
    <property type="molecule type" value="Genomic_DNA"/>
</dbReference>
<dbReference type="PANTHER" id="PTHR39339:SF1">
    <property type="entry name" value="CHAD DOMAIN-CONTAINING PROTEIN"/>
    <property type="match status" value="1"/>
</dbReference>
<accession>A0AAU8K378</accession>
<protein>
    <submittedName>
        <fullName evidence="2">CHAD domain-containing protein</fullName>
    </submittedName>
</protein>
<feature type="domain" description="CHAD" evidence="1">
    <location>
        <begin position="10"/>
        <end position="290"/>
    </location>
</feature>
<evidence type="ECO:0000313" key="2">
    <source>
        <dbReference type="EMBL" id="XCM82719.1"/>
    </source>
</evidence>
<reference evidence="2" key="1">
    <citation type="submission" date="2024-06" db="EMBL/GenBank/DDBJ databases">
        <title>The genome sequences of Kitasatospora sp. strain HUAS MG31.</title>
        <authorList>
            <person name="Mo P."/>
        </authorList>
    </citation>
    <scope>NUCLEOTIDE SEQUENCE</scope>
    <source>
        <strain evidence="2">HUAS MG31</strain>
    </source>
</reference>
<dbReference type="RefSeq" id="WP_354643652.1">
    <property type="nucleotide sequence ID" value="NZ_CP159872.1"/>
</dbReference>
<sequence length="291" mass="31574">MGDAVPSDAKRTAGAVLTARIADLVGRLRELEPAVRADAPDAVHQMRITARRLRGALGAYRRLLADDLGAVEELRWLGSSLGRARDAEVLGARLLGLARELPYDAGRDGVVSDLEQWSALQAREGRVEVLAALDSDRYRALLALLGRLAGEPPLTARAGERADREIERTIRRERRRTERRVTAALEAVASVAEGVDSGSERDRALHDARKAAKRARYAGELGGTRQAGFTRRMKAVQDVLGRHQDAVIACTTVRRLSDGGFGYGVLYGREVAAAERAREELPGVWGRGEGA</sequence>
<gene>
    <name evidence="2" type="ORF">ABWK59_29305</name>
</gene>
<dbReference type="KEGG" id="kcm:ABWK59_29305"/>
<dbReference type="InterPro" id="IPR038186">
    <property type="entry name" value="CHAD_dom_sf"/>
</dbReference>
<name>A0AAU8K378_9ACTN</name>
<dbReference type="PROSITE" id="PS51708">
    <property type="entry name" value="CHAD"/>
    <property type="match status" value="1"/>
</dbReference>
<dbReference type="AlphaFoldDB" id="A0AAU8K378"/>
<dbReference type="Pfam" id="PF05235">
    <property type="entry name" value="CHAD"/>
    <property type="match status" value="1"/>
</dbReference>
<dbReference type="PANTHER" id="PTHR39339">
    <property type="entry name" value="SLR1444 PROTEIN"/>
    <property type="match status" value="1"/>
</dbReference>
<proteinExistence type="predicted"/>